<reference evidence="2" key="1">
    <citation type="submission" date="2019-03" db="UniProtKB">
        <authorList>
            <consortium name="Ensembl"/>
        </authorList>
    </citation>
    <scope>IDENTIFICATION</scope>
</reference>
<dbReference type="PROSITE" id="PS51910">
    <property type="entry name" value="GH18_2"/>
    <property type="match status" value="1"/>
</dbReference>
<evidence type="ECO:0000313" key="2">
    <source>
        <dbReference type="Ensembl" id="ENSUMAP00000018656"/>
    </source>
</evidence>
<dbReference type="Ensembl" id="ENSUMAT00000022069.1">
    <property type="protein sequence ID" value="ENSUMAP00000018656.1"/>
    <property type="gene ID" value="ENSUMAG00000013706.1"/>
</dbReference>
<evidence type="ECO:0000259" key="1">
    <source>
        <dbReference type="PROSITE" id="PS51910"/>
    </source>
</evidence>
<dbReference type="GO" id="GO:0005975">
    <property type="term" value="P:carbohydrate metabolic process"/>
    <property type="evidence" value="ECO:0007669"/>
    <property type="project" value="InterPro"/>
</dbReference>
<name>A0A452UD10_URSMA</name>
<accession>A0A452UD10</accession>
<dbReference type="GeneTree" id="ENSGT00940000154557"/>
<dbReference type="AlphaFoldDB" id="A0A452UD10"/>
<sequence>MVSTSENCQTFIASVIKFLLQSEFNRLDFDWEYPGSHGTPPQDKHLTTILVQLSHVLYHFDRKAYNQSPILVLWLSWGQCCGGKIRTKTLRKNS</sequence>
<feature type="domain" description="GH18" evidence="1">
    <location>
        <begin position="1"/>
        <end position="94"/>
    </location>
</feature>
<protein>
    <recommendedName>
        <fullName evidence="1">GH18 domain-containing protein</fullName>
    </recommendedName>
</protein>
<proteinExistence type="predicted"/>
<dbReference type="SUPFAM" id="SSF51445">
    <property type="entry name" value="(Trans)glycosidases"/>
    <property type="match status" value="1"/>
</dbReference>
<dbReference type="InterPro" id="IPR017853">
    <property type="entry name" value="GH"/>
</dbReference>
<dbReference type="Gene3D" id="3.20.20.80">
    <property type="entry name" value="Glycosidases"/>
    <property type="match status" value="1"/>
</dbReference>
<organism evidence="2">
    <name type="scientific">Ursus maritimus</name>
    <name type="common">Polar bear</name>
    <name type="synonym">Thalarctos maritimus</name>
    <dbReference type="NCBI Taxonomy" id="29073"/>
    <lineage>
        <taxon>Eukaryota</taxon>
        <taxon>Metazoa</taxon>
        <taxon>Chordata</taxon>
        <taxon>Craniata</taxon>
        <taxon>Vertebrata</taxon>
        <taxon>Euteleostomi</taxon>
        <taxon>Mammalia</taxon>
        <taxon>Eutheria</taxon>
        <taxon>Laurasiatheria</taxon>
        <taxon>Carnivora</taxon>
        <taxon>Caniformia</taxon>
        <taxon>Ursidae</taxon>
        <taxon>Ursus</taxon>
    </lineage>
</organism>
<dbReference type="Pfam" id="PF00704">
    <property type="entry name" value="Glyco_hydro_18"/>
    <property type="match status" value="1"/>
</dbReference>
<dbReference type="InterPro" id="IPR001223">
    <property type="entry name" value="Glyco_hydro18_cat"/>
</dbReference>